<dbReference type="PANTHER" id="PTHR10569">
    <property type="entry name" value="GLYCOGEN DEBRANCHING ENZYME"/>
    <property type="match status" value="1"/>
</dbReference>
<dbReference type="GO" id="GO:0004135">
    <property type="term" value="F:amylo-alpha-1,6-glucosidase activity"/>
    <property type="evidence" value="ECO:0007669"/>
    <property type="project" value="InterPro"/>
</dbReference>
<dbReference type="GO" id="GO:0004134">
    <property type="term" value="F:4-alpha-glucanotransferase activity"/>
    <property type="evidence" value="ECO:0007669"/>
    <property type="project" value="InterPro"/>
</dbReference>
<dbReference type="InterPro" id="IPR029436">
    <property type="entry name" value="AGL_euk_N"/>
</dbReference>
<evidence type="ECO:0000313" key="3">
    <source>
        <dbReference type="Proteomes" id="UP000681720"/>
    </source>
</evidence>
<evidence type="ECO:0000259" key="1">
    <source>
        <dbReference type="Pfam" id="PF14699"/>
    </source>
</evidence>
<evidence type="ECO:0000313" key="2">
    <source>
        <dbReference type="EMBL" id="CAF4046497.1"/>
    </source>
</evidence>
<dbReference type="EMBL" id="CAJOBJ010005944">
    <property type="protein sequence ID" value="CAF4046497.1"/>
    <property type="molecule type" value="Genomic_DNA"/>
</dbReference>
<dbReference type="Proteomes" id="UP000681720">
    <property type="component" value="Unassembled WGS sequence"/>
</dbReference>
<comment type="caution">
    <text evidence="2">The sequence shown here is derived from an EMBL/GenBank/DDBJ whole genome shotgun (WGS) entry which is preliminary data.</text>
</comment>
<sequence length="105" mass="12340">MCSVHDEQVRILILNENEDNNEELFRLKTGWTLQIVLSAGLSARKIRIFSNACLNENDQFQRNNYQELKWVYPSNTKYDDSNRYVSILCCKSGSFHYYFTIDGTT</sequence>
<accession>A0A8S2PDY3</accession>
<gene>
    <name evidence="2" type="ORF">GIL414_LOCUS14194</name>
</gene>
<protein>
    <recommendedName>
        <fullName evidence="1">Eukaryotic glycogen debranching enzyme N-terminal domain-containing protein</fullName>
    </recommendedName>
</protein>
<dbReference type="Pfam" id="PF14699">
    <property type="entry name" value="hGDE_N"/>
    <property type="match status" value="1"/>
</dbReference>
<reference evidence="2" key="1">
    <citation type="submission" date="2021-02" db="EMBL/GenBank/DDBJ databases">
        <authorList>
            <person name="Nowell W R."/>
        </authorList>
    </citation>
    <scope>NUCLEOTIDE SEQUENCE</scope>
</reference>
<proteinExistence type="predicted"/>
<feature type="domain" description="Eukaryotic glycogen debranching enzyme N-terminal" evidence="1">
    <location>
        <begin position="35"/>
        <end position="103"/>
    </location>
</feature>
<dbReference type="InterPro" id="IPR010401">
    <property type="entry name" value="AGL/Gdb1"/>
</dbReference>
<organism evidence="2 3">
    <name type="scientific">Rotaria magnacalcarata</name>
    <dbReference type="NCBI Taxonomy" id="392030"/>
    <lineage>
        <taxon>Eukaryota</taxon>
        <taxon>Metazoa</taxon>
        <taxon>Spiralia</taxon>
        <taxon>Gnathifera</taxon>
        <taxon>Rotifera</taxon>
        <taxon>Eurotatoria</taxon>
        <taxon>Bdelloidea</taxon>
        <taxon>Philodinida</taxon>
        <taxon>Philodinidae</taxon>
        <taxon>Rotaria</taxon>
    </lineage>
</organism>
<feature type="non-terminal residue" evidence="2">
    <location>
        <position position="1"/>
    </location>
</feature>
<dbReference type="AlphaFoldDB" id="A0A8S2PDY3"/>
<dbReference type="PANTHER" id="PTHR10569:SF2">
    <property type="entry name" value="GLYCOGEN DEBRANCHING ENZYME"/>
    <property type="match status" value="1"/>
</dbReference>
<name>A0A8S2PDY3_9BILA</name>
<dbReference type="GO" id="GO:0005980">
    <property type="term" value="P:glycogen catabolic process"/>
    <property type="evidence" value="ECO:0007669"/>
    <property type="project" value="InterPro"/>
</dbReference>